<feature type="transmembrane region" description="Helical" evidence="1">
    <location>
        <begin position="195"/>
        <end position="212"/>
    </location>
</feature>
<evidence type="ECO:0008006" key="4">
    <source>
        <dbReference type="Google" id="ProtNLM"/>
    </source>
</evidence>
<feature type="transmembrane region" description="Helical" evidence="1">
    <location>
        <begin position="62"/>
        <end position="79"/>
    </location>
</feature>
<accession>A0A328U5I4</accession>
<organism evidence="2 3">
    <name type="scientific">Paenibacillus montanisoli</name>
    <dbReference type="NCBI Taxonomy" id="2081970"/>
    <lineage>
        <taxon>Bacteria</taxon>
        <taxon>Bacillati</taxon>
        <taxon>Bacillota</taxon>
        <taxon>Bacilli</taxon>
        <taxon>Bacillales</taxon>
        <taxon>Paenibacillaceae</taxon>
        <taxon>Paenibacillus</taxon>
    </lineage>
</organism>
<keyword evidence="1" id="KW-1133">Transmembrane helix</keyword>
<keyword evidence="1" id="KW-0812">Transmembrane</keyword>
<gene>
    <name evidence="2" type="ORF">DL346_15185</name>
</gene>
<name>A0A328U5I4_9BACL</name>
<keyword evidence="1" id="KW-0472">Membrane</keyword>
<dbReference type="RefSeq" id="WP_112882906.1">
    <property type="nucleotide sequence ID" value="NZ_QLUW01000002.1"/>
</dbReference>
<dbReference type="AlphaFoldDB" id="A0A328U5I4"/>
<evidence type="ECO:0000313" key="3">
    <source>
        <dbReference type="Proteomes" id="UP000249260"/>
    </source>
</evidence>
<protein>
    <recommendedName>
        <fullName evidence="4">DUF2157 domain-containing protein</fullName>
    </recommendedName>
</protein>
<keyword evidence="3" id="KW-1185">Reference proteome</keyword>
<feature type="transmembrane region" description="Helical" evidence="1">
    <location>
        <begin position="219"/>
        <end position="240"/>
    </location>
</feature>
<proteinExistence type="predicted"/>
<dbReference type="OrthoDB" id="2380880at2"/>
<feature type="transmembrane region" description="Helical" evidence="1">
    <location>
        <begin position="85"/>
        <end position="102"/>
    </location>
</feature>
<evidence type="ECO:0000256" key="1">
    <source>
        <dbReference type="SAM" id="Phobius"/>
    </source>
</evidence>
<reference evidence="2 3" key="1">
    <citation type="submission" date="2018-06" db="EMBL/GenBank/DDBJ databases">
        <title>Paenibacillus montanisoli sp. nov., isolated from mountain area soil.</title>
        <authorList>
            <person name="Wu M."/>
        </authorList>
    </citation>
    <scope>NUCLEOTIDE SEQUENCE [LARGE SCALE GENOMIC DNA]</scope>
    <source>
        <strain evidence="2 3">RA17</strain>
    </source>
</reference>
<sequence length="275" mass="31652">MDQERRKTIVREIEHWQRSKLLPEQYCDFLLNLYMEEGETRTPVTFTGRAAVMVKGASLKQWLLVFGIFSLICFVFLYFSEFHPLLQIAVSITGVFTLLLIGHRYRVKNESVGIGLIGAGMLLMVGAGLYLLQLHEMDAWGWKAGLLAFCSLFWIAFGIGARIPLLHLCGWMASFLVYAWLLANNTESPKWFEIQLYWLPASFVFGWCSWFFHRWTRPVASILFVAGALAWFMPELYTVIFAEDQIGMQLQLMVKIIAGGTLLFSLRKQWIAWVA</sequence>
<dbReference type="Proteomes" id="UP000249260">
    <property type="component" value="Unassembled WGS sequence"/>
</dbReference>
<feature type="transmembrane region" description="Helical" evidence="1">
    <location>
        <begin position="246"/>
        <end position="266"/>
    </location>
</feature>
<evidence type="ECO:0000313" key="2">
    <source>
        <dbReference type="EMBL" id="RAP76691.1"/>
    </source>
</evidence>
<comment type="caution">
    <text evidence="2">The sequence shown here is derived from an EMBL/GenBank/DDBJ whole genome shotgun (WGS) entry which is preliminary data.</text>
</comment>
<feature type="transmembrane region" description="Helical" evidence="1">
    <location>
        <begin position="164"/>
        <end position="183"/>
    </location>
</feature>
<feature type="transmembrane region" description="Helical" evidence="1">
    <location>
        <begin position="114"/>
        <end position="133"/>
    </location>
</feature>
<dbReference type="EMBL" id="QLUW01000002">
    <property type="protein sequence ID" value="RAP76691.1"/>
    <property type="molecule type" value="Genomic_DNA"/>
</dbReference>
<feature type="transmembrane region" description="Helical" evidence="1">
    <location>
        <begin position="139"/>
        <end position="157"/>
    </location>
</feature>